<name>A0A9D4BVK0_DREPO</name>
<accession>A0A9D4BVK0</accession>
<sequence>MGPHFYQNVANTKTLSHYAIPVLTRPELTFTLLDTPVARLDVGPMFRRVLGPRCPLTLTKA</sequence>
<reference evidence="1" key="1">
    <citation type="journal article" date="2019" name="bioRxiv">
        <title>The Genome of the Zebra Mussel, Dreissena polymorpha: A Resource for Invasive Species Research.</title>
        <authorList>
            <person name="McCartney M.A."/>
            <person name="Auch B."/>
            <person name="Kono T."/>
            <person name="Mallez S."/>
            <person name="Zhang Y."/>
            <person name="Obille A."/>
            <person name="Becker A."/>
            <person name="Abrahante J.E."/>
            <person name="Garbe J."/>
            <person name="Badalamenti J.P."/>
            <person name="Herman A."/>
            <person name="Mangelson H."/>
            <person name="Liachko I."/>
            <person name="Sullivan S."/>
            <person name="Sone E.D."/>
            <person name="Koren S."/>
            <person name="Silverstein K.A.T."/>
            <person name="Beckman K.B."/>
            <person name="Gohl D.M."/>
        </authorList>
    </citation>
    <scope>NUCLEOTIDE SEQUENCE</scope>
    <source>
        <strain evidence="1">Duluth1</strain>
        <tissue evidence="1">Whole animal</tissue>
    </source>
</reference>
<dbReference type="AlphaFoldDB" id="A0A9D4BVK0"/>
<gene>
    <name evidence="1" type="ORF">DPMN_070332</name>
    <name evidence="2" type="ORF">DPMN_154903</name>
</gene>
<reference evidence="1" key="2">
    <citation type="submission" date="2020-11" db="EMBL/GenBank/DDBJ databases">
        <authorList>
            <person name="McCartney M.A."/>
            <person name="Auch B."/>
            <person name="Kono T."/>
            <person name="Mallez S."/>
            <person name="Becker A."/>
            <person name="Gohl D.M."/>
            <person name="Silverstein K.A.T."/>
            <person name="Koren S."/>
            <person name="Bechman K.B."/>
            <person name="Herman A."/>
            <person name="Abrahante J.E."/>
            <person name="Garbe J."/>
        </authorList>
    </citation>
    <scope>NUCLEOTIDE SEQUENCE</scope>
    <source>
        <strain evidence="1">Duluth1</strain>
        <tissue evidence="1">Whole animal</tissue>
    </source>
</reference>
<comment type="caution">
    <text evidence="1">The sequence shown here is derived from an EMBL/GenBank/DDBJ whole genome shotgun (WGS) entry which is preliminary data.</text>
</comment>
<organism evidence="1 3">
    <name type="scientific">Dreissena polymorpha</name>
    <name type="common">Zebra mussel</name>
    <name type="synonym">Mytilus polymorpha</name>
    <dbReference type="NCBI Taxonomy" id="45954"/>
    <lineage>
        <taxon>Eukaryota</taxon>
        <taxon>Metazoa</taxon>
        <taxon>Spiralia</taxon>
        <taxon>Lophotrochozoa</taxon>
        <taxon>Mollusca</taxon>
        <taxon>Bivalvia</taxon>
        <taxon>Autobranchia</taxon>
        <taxon>Heteroconchia</taxon>
        <taxon>Euheterodonta</taxon>
        <taxon>Imparidentia</taxon>
        <taxon>Neoheterodontei</taxon>
        <taxon>Myida</taxon>
        <taxon>Dreissenoidea</taxon>
        <taxon>Dreissenidae</taxon>
        <taxon>Dreissena</taxon>
    </lineage>
</organism>
<evidence type="ECO:0000313" key="1">
    <source>
        <dbReference type="EMBL" id="KAH3710837.1"/>
    </source>
</evidence>
<evidence type="ECO:0000313" key="3">
    <source>
        <dbReference type="Proteomes" id="UP000828390"/>
    </source>
</evidence>
<dbReference type="EMBL" id="JAIWYP010000007">
    <property type="protein sequence ID" value="KAH3801256.1"/>
    <property type="molecule type" value="Genomic_DNA"/>
</dbReference>
<proteinExistence type="predicted"/>
<dbReference type="Proteomes" id="UP000828390">
    <property type="component" value="Unassembled WGS sequence"/>
</dbReference>
<evidence type="ECO:0000313" key="2">
    <source>
        <dbReference type="EMBL" id="KAH3801256.1"/>
    </source>
</evidence>
<protein>
    <submittedName>
        <fullName evidence="1">Uncharacterized protein</fullName>
    </submittedName>
</protein>
<dbReference type="EMBL" id="JAIWYP010000014">
    <property type="protein sequence ID" value="KAH3710837.1"/>
    <property type="molecule type" value="Genomic_DNA"/>
</dbReference>
<keyword evidence="3" id="KW-1185">Reference proteome</keyword>